<dbReference type="EMBL" id="KL363197">
    <property type="protein sequence ID" value="KFD55870.1"/>
    <property type="molecule type" value="Genomic_DNA"/>
</dbReference>
<feature type="compositionally biased region" description="Polar residues" evidence="1">
    <location>
        <begin position="67"/>
        <end position="80"/>
    </location>
</feature>
<evidence type="ECO:0000256" key="1">
    <source>
        <dbReference type="SAM" id="MobiDB-lite"/>
    </source>
</evidence>
<keyword evidence="4" id="KW-1185">Reference proteome</keyword>
<dbReference type="EMBL" id="KL367489">
    <property type="protein sequence ID" value="KFD70214.1"/>
    <property type="molecule type" value="Genomic_DNA"/>
</dbReference>
<gene>
    <name evidence="2" type="ORF">M513_03309</name>
    <name evidence="3" type="ORF">M514_03309</name>
</gene>
<evidence type="ECO:0000313" key="2">
    <source>
        <dbReference type="EMBL" id="KFD55870.1"/>
    </source>
</evidence>
<reference evidence="2 4" key="1">
    <citation type="journal article" date="2014" name="Nat. Genet.">
        <title>Genome and transcriptome of the porcine whipworm Trichuris suis.</title>
        <authorList>
            <person name="Jex A.R."/>
            <person name="Nejsum P."/>
            <person name="Schwarz E.M."/>
            <person name="Hu L."/>
            <person name="Young N.D."/>
            <person name="Hall R.S."/>
            <person name="Korhonen P.K."/>
            <person name="Liao S."/>
            <person name="Thamsborg S."/>
            <person name="Xia J."/>
            <person name="Xu P."/>
            <person name="Wang S."/>
            <person name="Scheerlinck J.P."/>
            <person name="Hofmann A."/>
            <person name="Sternberg P.W."/>
            <person name="Wang J."/>
            <person name="Gasser R.B."/>
        </authorList>
    </citation>
    <scope>NUCLEOTIDE SEQUENCE [LARGE SCALE GENOMIC DNA]</scope>
    <source>
        <strain evidence="3">DCEP-RM93F</strain>
        <strain evidence="2">DCEP-RM93M</strain>
    </source>
</reference>
<dbReference type="Proteomes" id="UP000030758">
    <property type="component" value="Unassembled WGS sequence"/>
</dbReference>
<organism evidence="2 4">
    <name type="scientific">Trichuris suis</name>
    <name type="common">pig whipworm</name>
    <dbReference type="NCBI Taxonomy" id="68888"/>
    <lineage>
        <taxon>Eukaryota</taxon>
        <taxon>Metazoa</taxon>
        <taxon>Ecdysozoa</taxon>
        <taxon>Nematoda</taxon>
        <taxon>Enoplea</taxon>
        <taxon>Dorylaimia</taxon>
        <taxon>Trichinellida</taxon>
        <taxon>Trichuridae</taxon>
        <taxon>Trichuris</taxon>
    </lineage>
</organism>
<proteinExistence type="predicted"/>
<dbReference type="AlphaFoldDB" id="A0A085MF74"/>
<name>A0A085MF74_9BILA</name>
<feature type="region of interest" description="Disordered" evidence="1">
    <location>
        <begin position="1"/>
        <end position="22"/>
    </location>
</feature>
<feature type="compositionally biased region" description="Polar residues" evidence="1">
    <location>
        <begin position="49"/>
        <end position="59"/>
    </location>
</feature>
<dbReference type="Proteomes" id="UP000030764">
    <property type="component" value="Unassembled WGS sequence"/>
</dbReference>
<evidence type="ECO:0000313" key="3">
    <source>
        <dbReference type="EMBL" id="KFD70214.1"/>
    </source>
</evidence>
<feature type="compositionally biased region" description="Basic residues" evidence="1">
    <location>
        <begin position="9"/>
        <end position="22"/>
    </location>
</feature>
<evidence type="ECO:0000313" key="4">
    <source>
        <dbReference type="Proteomes" id="UP000030764"/>
    </source>
</evidence>
<feature type="region of interest" description="Disordered" evidence="1">
    <location>
        <begin position="41"/>
        <end position="80"/>
    </location>
</feature>
<accession>A0A085MF74</accession>
<protein>
    <submittedName>
        <fullName evidence="2">Uncharacterized protein</fullName>
    </submittedName>
</protein>
<sequence>MQLDDRREKRTQRPKSSRHAAVACHRRIGYAEYREPIAVRQTKTKRLRNSGQLPSSTPSDEFEKFTKQPNTTTTSAAQVN</sequence>